<sequence>MSFKLGTFDTDSVTGFKAILQEWPVLPVELLLDELPAGDGSMYYRSRMESTEWVFNLELTGSDIYDVMDKADTISRALNPKLGGIQDFTPNAMDGYVWQGLLAGIIEWERDKVIWFSDQGVSRLSGTATISTPDPYGYSLGDDVVLAAPGTLALTGEGTTSFYPVIEFRGVLNTVQRFNAGPVQVAGPLTASQTLVLDFQNMDFFIKTTATGVKVRNVADRFEAFSRLEGLDSLNVPVSVSAGTFTQAVGRVSSRRI</sequence>
<name>A0A345KZY7_9CAUD</name>
<reference evidence="1 2" key="1">
    <citation type="submission" date="2018-06" db="EMBL/GenBank/DDBJ databases">
        <authorList>
            <person name="Baez A."/>
            <person name="Claybrook D."/>
            <person name="Craig L."/>
            <person name="Hase N."/>
            <person name="Kimble M."/>
            <person name="Konitzer B."/>
            <person name="Morrill H."/>
            <person name="Passarelli J."/>
            <person name="Molloy S.D."/>
            <person name="Garlena R.A."/>
            <person name="Russell D.A."/>
            <person name="Pope W.H."/>
            <person name="Jacobs-Sera D."/>
            <person name="Hatfull G.F."/>
        </authorList>
    </citation>
    <scope>NUCLEOTIDE SEQUENCE [LARGE SCALE GENOMIC DNA]</scope>
</reference>
<gene>
    <name evidence="1" type="primary">16</name>
    <name evidence="1" type="ORF">SEA_SANSA_16</name>
</gene>
<organism evidence="1 2">
    <name type="scientific">Microbacterium phage Sansa</name>
    <dbReference type="NCBI Taxonomy" id="2250298"/>
    <lineage>
        <taxon>Viruses</taxon>
        <taxon>Duplodnaviria</taxon>
        <taxon>Heunggongvirae</taxon>
        <taxon>Uroviricota</taxon>
        <taxon>Caudoviricetes</taxon>
        <taxon>Elerivirus</taxon>
        <taxon>Elerivirus eleri</taxon>
    </lineage>
</organism>
<evidence type="ECO:0000313" key="2">
    <source>
        <dbReference type="Proteomes" id="UP000258216"/>
    </source>
</evidence>
<proteinExistence type="predicted"/>
<accession>A0A345KZY7</accession>
<dbReference type="Proteomes" id="UP000258216">
    <property type="component" value="Segment"/>
</dbReference>
<dbReference type="EMBL" id="MH513982">
    <property type="protein sequence ID" value="AXH48589.1"/>
    <property type="molecule type" value="Genomic_DNA"/>
</dbReference>
<evidence type="ECO:0000313" key="1">
    <source>
        <dbReference type="EMBL" id="AXH48589.1"/>
    </source>
</evidence>
<protein>
    <submittedName>
        <fullName evidence="1">Minor tail protein</fullName>
    </submittedName>
</protein>